<dbReference type="Proteomes" id="UP000887574">
    <property type="component" value="Unplaced"/>
</dbReference>
<feature type="compositionally biased region" description="Polar residues" evidence="2">
    <location>
        <begin position="183"/>
        <end position="198"/>
    </location>
</feature>
<feature type="compositionally biased region" description="Basic and acidic residues" evidence="2">
    <location>
        <begin position="112"/>
        <end position="135"/>
    </location>
</feature>
<dbReference type="PANTHER" id="PTHR24637:SF237">
    <property type="entry name" value="CUTICLE COLLAGEN 1"/>
    <property type="match status" value="1"/>
</dbReference>
<dbReference type="InterPro" id="IPR008160">
    <property type="entry name" value="Collagen"/>
</dbReference>
<organism evidence="3 4">
    <name type="scientific">Ditylenchus dipsaci</name>
    <dbReference type="NCBI Taxonomy" id="166011"/>
    <lineage>
        <taxon>Eukaryota</taxon>
        <taxon>Metazoa</taxon>
        <taxon>Ecdysozoa</taxon>
        <taxon>Nematoda</taxon>
        <taxon>Chromadorea</taxon>
        <taxon>Rhabditida</taxon>
        <taxon>Tylenchina</taxon>
        <taxon>Tylenchomorpha</taxon>
        <taxon>Sphaerularioidea</taxon>
        <taxon>Anguinidae</taxon>
        <taxon>Anguininae</taxon>
        <taxon>Ditylenchus</taxon>
    </lineage>
</organism>
<evidence type="ECO:0000256" key="2">
    <source>
        <dbReference type="SAM" id="MobiDB-lite"/>
    </source>
</evidence>
<evidence type="ECO:0000256" key="1">
    <source>
        <dbReference type="ARBA" id="ARBA00022737"/>
    </source>
</evidence>
<protein>
    <submittedName>
        <fullName evidence="4">Collagen</fullName>
    </submittedName>
</protein>
<accession>A0A915CQS2</accession>
<dbReference type="PANTHER" id="PTHR24637">
    <property type="entry name" value="COLLAGEN"/>
    <property type="match status" value="1"/>
</dbReference>
<dbReference type="Pfam" id="PF01391">
    <property type="entry name" value="Collagen"/>
    <property type="match status" value="1"/>
</dbReference>
<evidence type="ECO:0000313" key="4">
    <source>
        <dbReference type="WBParaSite" id="jg11515"/>
    </source>
</evidence>
<feature type="region of interest" description="Disordered" evidence="2">
    <location>
        <begin position="55"/>
        <end position="219"/>
    </location>
</feature>
<reference evidence="4" key="1">
    <citation type="submission" date="2022-11" db="UniProtKB">
        <authorList>
            <consortium name="WormBaseParasite"/>
        </authorList>
    </citation>
    <scope>IDENTIFICATION</scope>
</reference>
<name>A0A915CQS2_9BILA</name>
<dbReference type="AlphaFoldDB" id="A0A915CQS2"/>
<keyword evidence="1" id="KW-0677">Repeat</keyword>
<dbReference type="WBParaSite" id="jg11515">
    <property type="protein sequence ID" value="jg11515"/>
    <property type="gene ID" value="jg11515"/>
</dbReference>
<feature type="compositionally biased region" description="Basic and acidic residues" evidence="2">
    <location>
        <begin position="144"/>
        <end position="162"/>
    </location>
</feature>
<sequence length="254" mass="27404">MHHEISFCKGSAKDIFVEVNHMKNAPEGAAHNRTARQSGYGAVVNPAPSCDGCCLPGQPGPQGAPGKPGKPGKPGAPGPPGPPGPPGSPGDPGEAGTPGRPGTDASPGSLDQEDHPDHLERLDLSDHPESQESLRRASHLPQESPERLETKDLQDHPDHQELQETMAHPDQLDPKENLDQMEPQAQTVNQVLQDQPEVQAQPERRVSAPSTALSMEESSSRMELDDKCFPTWSLLLFLLHNKFKTIQKFNGAFC</sequence>
<feature type="compositionally biased region" description="Pro residues" evidence="2">
    <location>
        <begin position="74"/>
        <end position="89"/>
    </location>
</feature>
<proteinExistence type="predicted"/>
<keyword evidence="3" id="KW-1185">Reference proteome</keyword>
<evidence type="ECO:0000313" key="3">
    <source>
        <dbReference type="Proteomes" id="UP000887574"/>
    </source>
</evidence>